<dbReference type="eggNOG" id="KOG3525">
    <property type="taxonomic scope" value="Eukaryota"/>
</dbReference>
<evidence type="ECO:0000256" key="2">
    <source>
        <dbReference type="SAM" id="Phobius"/>
    </source>
</evidence>
<proteinExistence type="predicted"/>
<feature type="region of interest" description="Disordered" evidence="1">
    <location>
        <begin position="2715"/>
        <end position="2782"/>
    </location>
</feature>
<dbReference type="SMART" id="SM00181">
    <property type="entry name" value="EGF"/>
    <property type="match status" value="3"/>
</dbReference>
<feature type="compositionally biased region" description="Polar residues" evidence="1">
    <location>
        <begin position="2747"/>
        <end position="2757"/>
    </location>
</feature>
<protein>
    <submittedName>
        <fullName evidence="5">Transmembrane protein, putative</fullName>
    </submittedName>
</protein>
<dbReference type="Proteomes" id="UP000009168">
    <property type="component" value="Unassembled WGS sequence"/>
</dbReference>
<feature type="transmembrane region" description="Helical" evidence="2">
    <location>
        <begin position="2373"/>
        <end position="2396"/>
    </location>
</feature>
<dbReference type="RefSeq" id="XP_001024731.2">
    <property type="nucleotide sequence ID" value="XM_001024731.2"/>
</dbReference>
<feature type="domain" description="EGF-like" evidence="4">
    <location>
        <begin position="214"/>
        <end position="249"/>
    </location>
</feature>
<accession>I7LXE7</accession>
<name>I7LXE7_TETTS</name>
<dbReference type="EMBL" id="GG662448">
    <property type="protein sequence ID" value="EAS04486.2"/>
    <property type="molecule type" value="Genomic_DNA"/>
</dbReference>
<sequence length="2782" mass="310925">MKNIFRGISILLLFFKLTIGDFTASQLSQITETAFNCNIQYCTECPNNPGGTASCTRCQLGYFLYQIPQTFDPDQGYTSIQYICVQCPNYSQATLSYIPCGDCVDNPSLWAQSRQCTYQYTINANTAAQRDMSSEVIMRVSLDTIQLFLVSVQQQGSSYTSTVQECLGCLSFCGNNILQQGCNQYISPSTNDSIQAAVICRQGYFWDKNSCNNKCSADLTCQKCKKVNNSPICMVCMDGYALNQNGICIQCSTVIPDCQQCYYGDDSGRNYSQDPQNFVGQPLPANTYLRCSKCAKTQSNQAGGSTIKTIQINVQMIPSLDLKSCLSCSNNCLRCDFSTTQNGQEIHSLNPRIIPTNQQSSYQQRCRVCASGYVLNPHGTCEVCNIQNCQKCVYGTNGSSETYYTLNVNNFSVQDSQILPQNSYNGNTVFCAVCNKGYNRKSDGTCDQNIPSQCISSVKGQCLICNDGYVSNNGNCNTYNGSTFSNCGQYYTATSGQQTVTYCLSCDQYGGPSTSSQGYPNYNTNSCSNCDSTGVCSQCTQWNWRFNLIDYLQFQRPYLTSNQFSSYEQTLQLQDTLWCLNCNSPNLQDPWTGQCYGCLSTCDGCTPKFGLPNCYKCNLSNLQITSGLSVKRSQTLSKIGCTLCSDYEQNCIEIKGPEQQVKNPYYANSAQFGNIVRWTKANQCRTISSDVGSTVTYYANRYMFFNSYNQKCQVCQTSAGCKKQVIIPYYFDTTINLNQDISSYNPQTKFTGYNAYSLPYLSSQEMAHQQLNLREALQFSQNYVKFAEEGVEQIVFQIIFVGSSVDATYLSSAVLDFNLQLISEAFSMIPTLVDLKASVNTMISGDFSSVGNKKMKIYIKDSLIFTAFSTVEFNNVEFYPIQNNDSNALKNPFFIQLTNVLKTSSVTFNNCVIGNTNPINVQLGDYTDKGTSQYFSLIAPNLVSLNLNNFVLKQIYYPPKINFYDPGTANLATTFTLNTVQFTGLSLQYISMFSMNNTNSQISFTSVQVSGSTFDNAYFIYELQGLGESFLRFDLSQITFSNLNMVDSFLIYVMNAVRFKASQWVFQAPFTAISSTKITSLICTNLISISGVTVTSSQQSRFFLNQVTMFSTPSYSLLVQNQLQINHRYSSVSIDSAKCNLSASTNSLGVYSCFFDLNTPYNPNSFMLNVMLSQVTIQNTYTDSNQLQLLWKLININTVNSLQFLAINILRNQKFQGIHIYNPVTLTITNFICGDPDNTVYSQNIPFQGQLSQLDQSKLHGYCLNAVFCQSSFSADTIVLKNYSGLDQSPFQIICTQDILNESNIATQIPITINNFSISNSVIFQDLSYLQVSPFQIVNKYSVFNIQISNVAVSISQLSPLNQLGLTTYSSSTVLLVDSIESYLTVTNSKIQDTTCLFSQNAFAVTVNFLTIQNTLFRNGNKQQQGNLVSTSGGFVYARAATMNFIDVNFQTSVANFGGALYLITIPPGVININGNTHFYQTITTTNSITDGSGGAIYIDCTQSPLTLVIDGATFQDVYARTIGGLLYLNSGPLSADVTIKNSLISNVYAPQGSIIYSQQINSNSKVTFTNNVIQWDDQSQIYNYLTSTLVPSNSVPDPLLFSALSQHSQIWISKGNLITTNNIFSGLRYQQLFYLYQLTSWQETGSIIQGYYMSTYPLIYTYKCTAISFTNTMITNVSPYSHSTGIEFFTYIDNTQNSVVLHNQDIDITYTGVTFQSNRQYTKYGFAQFQQWSGFLKIAQSTFNYNTGQNGVLFLSQSSTTLTSSRLLQNEGQENQISCSNSTIAEDTEAEFMQRILSSNAYTALIQNSIFNGNYAVQGAALSSYYTTIQISGSTFQNNYATSVGGAIYSYQLSTSTNTITFTGNTFTNNQAGQGGAYLIEGISPTLSSITPNTFTSNTATFYGNDKVQSPVSMRLIYNGKAYNYAQGSTNIPTIKNYGSGQTPGGMVIQLIGSDGTVLRQQTSTVTVALNFASGDYIDSTVQLVGTKVFSYNEGIAGYNITSLIFIAKPPNQIKVKFSSPAVIIPILDSTGTITGYDTSYVFPLVINMRSCTYGEIYQATTGQCYACPSTKYSLVLGAEQCLSCPKIGVDSCPGYNIMKISAGYWRKNTSSDLIEPCSNAASNCVGGQEDQLCYTGHIGALCEECDLYGKYWGEAYALSGSFSCGKCSQVSGNVQKVVLIMIWTLISTLLSVKSTIQQVQQYIQTQILIVSGFILGGKSSHSKNQAGVLIKILTSYFQVISVIFTFNLTTPSFFSTVSTTVGNPSQQMSVSMDCFFLQMSNMPVLYFRLVWQLINPMIFVVVSVLIYIVGVILKKVRKNSGYIWCTFIFLFITLQPSVILSFISTASCRTIAKVEYIKANVAYECYTNEHIYYLVTLVIPWLLIWAIVIPLIFFQKLYSSRDKIYSNIWIRYRYGYLYMEYHPRAYFWEFVKMFEKITLTIIVNVYGDDTKVKGVLCFLTVVVYLIFSYIFKPYIENEQNRLDQRGNEAAAISMIMGVFIYQNSYDYLIVIGYIVLGFVNILFVLDIIRGLLRGYTKKVDDIINQQFEKITKILSKYPLLAKFIAKKHQAYVPIERVTYLWRRTSMFVHKWFKLRKEDPDLKLVNVRLDEQLKPIRPIENEEEKPINQQSSDEKIKFKNLGDNQFEGKATKIQETTTYQSSEISRSPQLNAGYPVLNPNIVKIKQQQTQNSPQLIGNFDSIQEEIINLDNQEASTQQDKFPLNKNAAEFTPSRKRNDDSPFGRNSVGSFKDNLNLNRRKQKVMVELGDNKDSEQKDDFDL</sequence>
<dbReference type="PANTHER" id="PTHR11319">
    <property type="entry name" value="G PROTEIN-COUPLED RECEPTOR-RELATED"/>
    <property type="match status" value="1"/>
</dbReference>
<keyword evidence="2 5" id="KW-0812">Transmembrane</keyword>
<keyword evidence="6" id="KW-1185">Reference proteome</keyword>
<feature type="domain" description="EGF-like" evidence="4">
    <location>
        <begin position="430"/>
        <end position="477"/>
    </location>
</feature>
<evidence type="ECO:0000259" key="4">
    <source>
        <dbReference type="SMART" id="SM00181"/>
    </source>
</evidence>
<feature type="transmembrane region" description="Helical" evidence="2">
    <location>
        <begin position="2454"/>
        <end position="2472"/>
    </location>
</feature>
<keyword evidence="2" id="KW-0472">Membrane</keyword>
<dbReference type="InterPro" id="IPR011050">
    <property type="entry name" value="Pectin_lyase_fold/virulence"/>
</dbReference>
<feature type="transmembrane region" description="Helical" evidence="2">
    <location>
        <begin position="2323"/>
        <end position="2345"/>
    </location>
</feature>
<feature type="transmembrane region" description="Helical" evidence="2">
    <location>
        <begin position="2428"/>
        <end position="2448"/>
    </location>
</feature>
<dbReference type="KEGG" id="tet:TTHERM_00616610"/>
<feature type="compositionally biased region" description="Basic and acidic residues" evidence="1">
    <location>
        <begin position="2769"/>
        <end position="2782"/>
    </location>
</feature>
<dbReference type="PANTHER" id="PTHR11319:SF35">
    <property type="entry name" value="OUTER MEMBRANE PROTEIN PMPC-RELATED"/>
    <property type="match status" value="1"/>
</dbReference>
<dbReference type="InParanoid" id="I7LXE7"/>
<feature type="transmembrane region" description="Helical" evidence="2">
    <location>
        <begin position="2291"/>
        <end position="2311"/>
    </location>
</feature>
<feature type="chain" id="PRO_5003712075" evidence="3">
    <location>
        <begin position="21"/>
        <end position="2782"/>
    </location>
</feature>
<evidence type="ECO:0000256" key="3">
    <source>
        <dbReference type="SAM" id="SignalP"/>
    </source>
</evidence>
<evidence type="ECO:0000313" key="5">
    <source>
        <dbReference type="EMBL" id="EAS04486.2"/>
    </source>
</evidence>
<keyword evidence="2" id="KW-1133">Transmembrane helix</keyword>
<dbReference type="OrthoDB" id="295386at2759"/>
<evidence type="ECO:0000256" key="1">
    <source>
        <dbReference type="SAM" id="MobiDB-lite"/>
    </source>
</evidence>
<gene>
    <name evidence="5" type="ORF">TTHERM_00616610</name>
</gene>
<organism evidence="5 6">
    <name type="scientific">Tetrahymena thermophila (strain SB210)</name>
    <dbReference type="NCBI Taxonomy" id="312017"/>
    <lineage>
        <taxon>Eukaryota</taxon>
        <taxon>Sar</taxon>
        <taxon>Alveolata</taxon>
        <taxon>Ciliophora</taxon>
        <taxon>Intramacronucleata</taxon>
        <taxon>Oligohymenophorea</taxon>
        <taxon>Hymenostomatida</taxon>
        <taxon>Tetrahymenina</taxon>
        <taxon>Tetrahymenidae</taxon>
        <taxon>Tetrahymena</taxon>
    </lineage>
</organism>
<keyword evidence="3" id="KW-0732">Signal</keyword>
<feature type="transmembrane region" description="Helical" evidence="2">
    <location>
        <begin position="2230"/>
        <end position="2250"/>
    </location>
</feature>
<feature type="transmembrane region" description="Helical" evidence="2">
    <location>
        <begin position="2509"/>
        <end position="2530"/>
    </location>
</feature>
<evidence type="ECO:0000313" key="6">
    <source>
        <dbReference type="Proteomes" id="UP000009168"/>
    </source>
</evidence>
<dbReference type="InterPro" id="IPR000742">
    <property type="entry name" value="EGF"/>
</dbReference>
<dbReference type="SUPFAM" id="SSF51126">
    <property type="entry name" value="Pectin lyase-like"/>
    <property type="match status" value="1"/>
</dbReference>
<dbReference type="GeneID" id="7823131"/>
<reference evidence="6" key="1">
    <citation type="journal article" date="2006" name="PLoS Biol.">
        <title>Macronuclear genome sequence of the ciliate Tetrahymena thermophila, a model eukaryote.</title>
        <authorList>
            <person name="Eisen J.A."/>
            <person name="Coyne R.S."/>
            <person name="Wu M."/>
            <person name="Wu D."/>
            <person name="Thiagarajan M."/>
            <person name="Wortman J.R."/>
            <person name="Badger J.H."/>
            <person name="Ren Q."/>
            <person name="Amedeo P."/>
            <person name="Jones K.M."/>
            <person name="Tallon L.J."/>
            <person name="Delcher A.L."/>
            <person name="Salzberg S.L."/>
            <person name="Silva J.C."/>
            <person name="Haas B.J."/>
            <person name="Majoros W.H."/>
            <person name="Farzad M."/>
            <person name="Carlton J.M."/>
            <person name="Smith R.K. Jr."/>
            <person name="Garg J."/>
            <person name="Pearlman R.E."/>
            <person name="Karrer K.M."/>
            <person name="Sun L."/>
            <person name="Manning G."/>
            <person name="Elde N.C."/>
            <person name="Turkewitz A.P."/>
            <person name="Asai D.J."/>
            <person name="Wilkes D.E."/>
            <person name="Wang Y."/>
            <person name="Cai H."/>
            <person name="Collins K."/>
            <person name="Stewart B.A."/>
            <person name="Lee S.R."/>
            <person name="Wilamowska K."/>
            <person name="Weinberg Z."/>
            <person name="Ruzzo W.L."/>
            <person name="Wloga D."/>
            <person name="Gaertig J."/>
            <person name="Frankel J."/>
            <person name="Tsao C.-C."/>
            <person name="Gorovsky M.A."/>
            <person name="Keeling P.J."/>
            <person name="Waller R.F."/>
            <person name="Patron N.J."/>
            <person name="Cherry J.M."/>
            <person name="Stover N.A."/>
            <person name="Krieger C.J."/>
            <person name="del Toro C."/>
            <person name="Ryder H.F."/>
            <person name="Williamson S.C."/>
            <person name="Barbeau R.A."/>
            <person name="Hamilton E.P."/>
            <person name="Orias E."/>
        </authorList>
    </citation>
    <scope>NUCLEOTIDE SEQUENCE [LARGE SCALE GENOMIC DNA]</scope>
    <source>
        <strain evidence="6">SB210</strain>
    </source>
</reference>
<feature type="domain" description="EGF-like" evidence="4">
    <location>
        <begin position="327"/>
        <end position="382"/>
    </location>
</feature>
<feature type="signal peptide" evidence="3">
    <location>
        <begin position="1"/>
        <end position="20"/>
    </location>
</feature>